<dbReference type="InterPro" id="IPR047568">
    <property type="entry name" value="ATLF-like_dom"/>
</dbReference>
<keyword evidence="6" id="KW-1185">Reference proteome</keyword>
<dbReference type="Proteomes" id="UP001344632">
    <property type="component" value="Unassembled WGS sequence"/>
</dbReference>
<dbReference type="InterPro" id="IPR014781">
    <property type="entry name" value="Anthrax_toxin_lethal/edema_N/C"/>
</dbReference>
<reference evidence="5 6" key="1">
    <citation type="submission" date="2023-03" db="EMBL/GenBank/DDBJ databases">
        <title>Bacillus Genome Sequencing.</title>
        <authorList>
            <person name="Dunlap C."/>
        </authorList>
    </citation>
    <scope>NUCLEOTIDE SEQUENCE [LARGE SCALE GENOMIC DNA]</scope>
    <source>
        <strain evidence="5 6">BD-525</strain>
    </source>
</reference>
<dbReference type="PROSITE" id="PS51995">
    <property type="entry name" value="ATLF"/>
    <property type="match status" value="1"/>
</dbReference>
<dbReference type="EMBL" id="JARLKZ010000008">
    <property type="protein sequence ID" value="MEC0241227.1"/>
    <property type="molecule type" value="Genomic_DNA"/>
</dbReference>
<proteinExistence type="predicted"/>
<comment type="subcellular location">
    <subcellularLocation>
        <location evidence="1">Secreted</location>
    </subcellularLocation>
</comment>
<feature type="domain" description="ATLF-like" evidence="4">
    <location>
        <begin position="29"/>
        <end position="215"/>
    </location>
</feature>
<gene>
    <name evidence="5" type="ORF">P4H66_15350</name>
</gene>
<dbReference type="Pfam" id="PF07737">
    <property type="entry name" value="ATLF"/>
    <property type="match status" value="1"/>
</dbReference>
<dbReference type="SUPFAM" id="SSF55486">
    <property type="entry name" value="Metalloproteases ('zincins'), catalytic domain"/>
    <property type="match status" value="1"/>
</dbReference>
<sequence length="216" mass="24599">MKWTKRILAMLIIFTLVGAFPKNEVHAQASIMDQLVVLPTGNYNVKEANAMMDRLERIPAPILKTLNDKGVKIILTNDIITNEPELNYLKGQTPRGWEGTGLTWDDVPGVSEKDVVVRIGYSKKGKGHNSFNLEIHETMHAIDRFVLNNASDTQEFKNIFNKEASVTYGNDGYMSVYPVEYFAEAASMYVYNETTRNELKESTPLTYDYMDKLFNK</sequence>
<evidence type="ECO:0000313" key="6">
    <source>
        <dbReference type="Proteomes" id="UP001344632"/>
    </source>
</evidence>
<evidence type="ECO:0000313" key="5">
    <source>
        <dbReference type="EMBL" id="MEC0241227.1"/>
    </source>
</evidence>
<protein>
    <recommendedName>
        <fullName evidence="4">ATLF-like domain-containing protein</fullName>
    </recommendedName>
</protein>
<keyword evidence="2" id="KW-0964">Secreted</keyword>
<dbReference type="Gene3D" id="3.40.390.10">
    <property type="entry name" value="Collagenase (Catalytic Domain)"/>
    <property type="match status" value="1"/>
</dbReference>
<evidence type="ECO:0000256" key="2">
    <source>
        <dbReference type="ARBA" id="ARBA00022525"/>
    </source>
</evidence>
<dbReference type="CDD" id="cd20183">
    <property type="entry name" value="M34_PPEP"/>
    <property type="match status" value="1"/>
</dbReference>
<feature type="chain" id="PRO_5046590959" description="ATLF-like domain-containing protein" evidence="3">
    <location>
        <begin position="22"/>
        <end position="216"/>
    </location>
</feature>
<dbReference type="RefSeq" id="WP_326088936.1">
    <property type="nucleotide sequence ID" value="NZ_JARLKZ010000008.1"/>
</dbReference>
<dbReference type="InterPro" id="IPR024079">
    <property type="entry name" value="MetalloPept_cat_dom_sf"/>
</dbReference>
<feature type="signal peptide" evidence="3">
    <location>
        <begin position="1"/>
        <end position="21"/>
    </location>
</feature>
<name>A0ABU6GQ25_9BACL</name>
<evidence type="ECO:0000259" key="4">
    <source>
        <dbReference type="PROSITE" id="PS51995"/>
    </source>
</evidence>
<comment type="caution">
    <text evidence="5">The sequence shown here is derived from an EMBL/GenBank/DDBJ whole genome shotgun (WGS) entry which is preliminary data.</text>
</comment>
<accession>A0ABU6GQ25</accession>
<evidence type="ECO:0000256" key="3">
    <source>
        <dbReference type="SAM" id="SignalP"/>
    </source>
</evidence>
<keyword evidence="3" id="KW-0732">Signal</keyword>
<evidence type="ECO:0000256" key="1">
    <source>
        <dbReference type="ARBA" id="ARBA00004613"/>
    </source>
</evidence>
<organism evidence="5 6">
    <name type="scientific">Paenibacillus dokdonensis</name>
    <dbReference type="NCBI Taxonomy" id="2567944"/>
    <lineage>
        <taxon>Bacteria</taxon>
        <taxon>Bacillati</taxon>
        <taxon>Bacillota</taxon>
        <taxon>Bacilli</taxon>
        <taxon>Bacillales</taxon>
        <taxon>Paenibacillaceae</taxon>
        <taxon>Paenibacillus</taxon>
    </lineage>
</organism>